<organism evidence="13 14">
    <name type="scientific">Halothermothrix orenii (strain H 168 / OCM 544 / DSM 9562)</name>
    <dbReference type="NCBI Taxonomy" id="373903"/>
    <lineage>
        <taxon>Bacteria</taxon>
        <taxon>Bacillati</taxon>
        <taxon>Bacillota</taxon>
        <taxon>Clostridia</taxon>
        <taxon>Halanaerobiales</taxon>
        <taxon>Halothermotrichaceae</taxon>
        <taxon>Halothermothrix</taxon>
    </lineage>
</organism>
<feature type="binding site" evidence="11">
    <location>
        <position position="428"/>
    </location>
    <ligand>
        <name>Mg(2+)</name>
        <dbReference type="ChEBI" id="CHEBI:18420"/>
        <label>1</label>
        <note>catalytic</note>
    </ligand>
</feature>
<dbReference type="PRINTS" id="PR01159">
    <property type="entry name" value="DNAGYRASEB"/>
</dbReference>
<evidence type="ECO:0000256" key="6">
    <source>
        <dbReference type="ARBA" id="ARBA00022842"/>
    </source>
</evidence>
<dbReference type="PROSITE" id="PS50880">
    <property type="entry name" value="TOPRIM"/>
    <property type="match status" value="1"/>
</dbReference>
<dbReference type="InterPro" id="IPR020568">
    <property type="entry name" value="Ribosomal_Su5_D2-typ_SF"/>
</dbReference>
<gene>
    <name evidence="11" type="primary">gyrB</name>
    <name evidence="13" type="ordered locus">Hore_11740</name>
</gene>
<dbReference type="Pfam" id="PF00986">
    <property type="entry name" value="DNA_gyraseB_C"/>
    <property type="match status" value="1"/>
</dbReference>
<evidence type="ECO:0000256" key="5">
    <source>
        <dbReference type="ARBA" id="ARBA00022840"/>
    </source>
</evidence>
<dbReference type="InterPro" id="IPR001241">
    <property type="entry name" value="Topo_IIA"/>
</dbReference>
<dbReference type="SUPFAM" id="SSF54211">
    <property type="entry name" value="Ribosomal protein S5 domain 2-like"/>
    <property type="match status" value="1"/>
</dbReference>
<dbReference type="NCBIfam" id="NF004189">
    <property type="entry name" value="PRK05644.1"/>
    <property type="match status" value="1"/>
</dbReference>
<dbReference type="GO" id="GO:0034335">
    <property type="term" value="F:DNA negative supercoiling activity"/>
    <property type="evidence" value="ECO:0007669"/>
    <property type="project" value="UniProtKB-ARBA"/>
</dbReference>
<keyword evidence="14" id="KW-1185">Reference proteome</keyword>
<dbReference type="HAMAP" id="MF_01898">
    <property type="entry name" value="GyrB"/>
    <property type="match status" value="1"/>
</dbReference>
<evidence type="ECO:0000256" key="2">
    <source>
        <dbReference type="ARBA" id="ARBA00010708"/>
    </source>
</evidence>
<reference evidence="13 14" key="1">
    <citation type="journal article" date="2009" name="PLoS ONE">
        <title>Genome analysis of the anaerobic thermohalophilic bacterium Halothermothrix orenii.</title>
        <authorList>
            <person name="Mavromatis K."/>
            <person name="Ivanova N."/>
            <person name="Anderson I."/>
            <person name="Lykidis A."/>
            <person name="Hooper S.D."/>
            <person name="Sun H."/>
            <person name="Kunin V."/>
            <person name="Lapidus A."/>
            <person name="Hugenholtz P."/>
            <person name="Patel B."/>
            <person name="Kyrpides N.C."/>
        </authorList>
    </citation>
    <scope>NUCLEOTIDE SEQUENCE [LARGE SCALE GENOMIC DNA]</scope>
    <source>
        <strain evidence="14">H 168 / OCM 544 / DSM 9562</strain>
    </source>
</reference>
<comment type="subunit">
    <text evidence="11">Heterotetramer, composed of two GyrA and two GyrB chains. In the heterotetramer, GyrA contains the active site tyrosine that forms a transient covalent intermediate with DNA, while GyrB binds cofactors and catalyzes ATP hydrolysis.</text>
</comment>
<dbReference type="RefSeq" id="WP_012636109.1">
    <property type="nucleotide sequence ID" value="NC_011899.1"/>
</dbReference>
<dbReference type="PRINTS" id="PR00418">
    <property type="entry name" value="TPI2FAMILY"/>
</dbReference>
<dbReference type="eggNOG" id="COG0187">
    <property type="taxonomic scope" value="Bacteria"/>
</dbReference>
<dbReference type="OrthoDB" id="9802808at2"/>
<dbReference type="InterPro" id="IPR034160">
    <property type="entry name" value="TOPRIM_GyrB"/>
</dbReference>
<dbReference type="Pfam" id="PF00204">
    <property type="entry name" value="DNA_gyraseB"/>
    <property type="match status" value="1"/>
</dbReference>
<comment type="catalytic activity">
    <reaction evidence="1 11">
        <text>ATP-dependent breakage, passage and rejoining of double-stranded DNA.</text>
        <dbReference type="EC" id="5.6.2.2"/>
    </reaction>
</comment>
<dbReference type="InterPro" id="IPR018522">
    <property type="entry name" value="TopoIIA_CS"/>
</dbReference>
<dbReference type="InterPro" id="IPR000565">
    <property type="entry name" value="Topo_IIA_B"/>
</dbReference>
<comment type="similarity">
    <text evidence="2 11">Belongs to the type II topoisomerase GyrB family.</text>
</comment>
<accession>B8CXA5</accession>
<dbReference type="SUPFAM" id="SSF55874">
    <property type="entry name" value="ATPase domain of HSP90 chaperone/DNA topoisomerase II/histidine kinase"/>
    <property type="match status" value="1"/>
</dbReference>
<comment type="function">
    <text evidence="11">A type II topoisomerase that negatively supercoils closed circular double-stranded (ds) DNA in an ATP-dependent manner to modulate DNA topology and maintain chromosomes in an underwound state. Negative supercoiling favors strand separation, and DNA replication, transcription, recombination and repair, all of which involve strand separation. Also able to catalyze the interconversion of other topological isomers of dsDNA rings, including catenanes and knotted rings. Type II topoisomerases break and join 2 DNA strands simultaneously in an ATP-dependent manner.</text>
</comment>
<dbReference type="GO" id="GO:0006265">
    <property type="term" value="P:DNA topological change"/>
    <property type="evidence" value="ECO:0007669"/>
    <property type="project" value="UniProtKB-UniRule"/>
</dbReference>
<dbReference type="GO" id="GO:0005694">
    <property type="term" value="C:chromosome"/>
    <property type="evidence" value="ECO:0007669"/>
    <property type="project" value="InterPro"/>
</dbReference>
<evidence type="ECO:0000256" key="9">
    <source>
        <dbReference type="ARBA" id="ARBA00023235"/>
    </source>
</evidence>
<dbReference type="CDD" id="cd03366">
    <property type="entry name" value="TOPRIM_TopoIIA_GyrB"/>
    <property type="match status" value="1"/>
</dbReference>
<evidence type="ECO:0000256" key="3">
    <source>
        <dbReference type="ARBA" id="ARBA00022723"/>
    </source>
</evidence>
<keyword evidence="11" id="KW-0963">Cytoplasm</keyword>
<dbReference type="FunFam" id="3.30.230.10:FF:000005">
    <property type="entry name" value="DNA gyrase subunit B"/>
    <property type="match status" value="1"/>
</dbReference>
<evidence type="ECO:0000256" key="11">
    <source>
        <dbReference type="HAMAP-Rule" id="MF_01898"/>
    </source>
</evidence>
<dbReference type="PANTHER" id="PTHR45866">
    <property type="entry name" value="DNA GYRASE/TOPOISOMERASE SUBUNIT B"/>
    <property type="match status" value="1"/>
</dbReference>
<dbReference type="CDD" id="cd16928">
    <property type="entry name" value="HATPase_GyrB-like"/>
    <property type="match status" value="1"/>
</dbReference>
<feature type="site" description="Interaction with DNA" evidence="11">
    <location>
        <position position="456"/>
    </location>
</feature>
<dbReference type="GO" id="GO:0046872">
    <property type="term" value="F:metal ion binding"/>
    <property type="evidence" value="ECO:0007669"/>
    <property type="project" value="UniProtKB-KW"/>
</dbReference>
<dbReference type="PANTHER" id="PTHR45866:SF1">
    <property type="entry name" value="DNA GYRASE SUBUNIT B, MITOCHONDRIAL"/>
    <property type="match status" value="1"/>
</dbReference>
<name>B8CXA5_HALOH</name>
<protein>
    <recommendedName>
        <fullName evidence="11">DNA gyrase subunit B</fullName>
        <ecNumber evidence="11">5.6.2.2</ecNumber>
    </recommendedName>
</protein>
<feature type="binding site" evidence="11">
    <location>
        <position position="503"/>
    </location>
    <ligand>
        <name>Mg(2+)</name>
        <dbReference type="ChEBI" id="CHEBI:18420"/>
        <label>2</label>
    </ligand>
</feature>
<comment type="subcellular location">
    <subcellularLocation>
        <location evidence="11">Cytoplasm</location>
    </subcellularLocation>
</comment>
<evidence type="ECO:0000256" key="4">
    <source>
        <dbReference type="ARBA" id="ARBA00022741"/>
    </source>
</evidence>
<feature type="domain" description="Toprim" evidence="12">
    <location>
        <begin position="422"/>
        <end position="536"/>
    </location>
</feature>
<feature type="site" description="Interaction with DNA" evidence="11">
    <location>
        <position position="453"/>
    </location>
</feature>
<dbReference type="NCBIfam" id="NF011501">
    <property type="entry name" value="PRK14939.1"/>
    <property type="match status" value="1"/>
</dbReference>
<dbReference type="GO" id="GO:0005737">
    <property type="term" value="C:cytoplasm"/>
    <property type="evidence" value="ECO:0007669"/>
    <property type="project" value="UniProtKB-SubCell"/>
</dbReference>
<dbReference type="EMBL" id="CP001098">
    <property type="protein sequence ID" value="ACL69924.1"/>
    <property type="molecule type" value="Genomic_DNA"/>
</dbReference>
<evidence type="ECO:0000313" key="14">
    <source>
        <dbReference type="Proteomes" id="UP000000719"/>
    </source>
</evidence>
<dbReference type="NCBIfam" id="TIGR01059">
    <property type="entry name" value="gyrB"/>
    <property type="match status" value="1"/>
</dbReference>
<dbReference type="InterPro" id="IPR002288">
    <property type="entry name" value="DNA_gyrase_B_C"/>
</dbReference>
<feature type="binding site" evidence="11">
    <location>
        <position position="501"/>
    </location>
    <ligand>
        <name>Mg(2+)</name>
        <dbReference type="ChEBI" id="CHEBI:18420"/>
        <label>2</label>
    </ligand>
</feature>
<dbReference type="Gene3D" id="3.30.230.10">
    <property type="match status" value="1"/>
</dbReference>
<keyword evidence="6 11" id="KW-0460">Magnesium</keyword>
<feature type="binding site" evidence="11">
    <location>
        <position position="501"/>
    </location>
    <ligand>
        <name>Mg(2+)</name>
        <dbReference type="ChEBI" id="CHEBI:18420"/>
        <label>1</label>
        <note>catalytic</note>
    </ligand>
</feature>
<evidence type="ECO:0000313" key="13">
    <source>
        <dbReference type="EMBL" id="ACL69924.1"/>
    </source>
</evidence>
<dbReference type="Pfam" id="PF02518">
    <property type="entry name" value="HATPase_c"/>
    <property type="match status" value="1"/>
</dbReference>
<dbReference type="InterPro" id="IPR011557">
    <property type="entry name" value="GyrB"/>
</dbReference>
<dbReference type="STRING" id="373903.Hore_11740"/>
<proteinExistence type="inferred from homology"/>
<dbReference type="Gene3D" id="3.40.50.670">
    <property type="match status" value="1"/>
</dbReference>
<dbReference type="InterPro" id="IPR036890">
    <property type="entry name" value="HATPase_C_sf"/>
</dbReference>
<keyword evidence="4 11" id="KW-0547">Nucleotide-binding</keyword>
<dbReference type="FunFam" id="3.40.50.670:FF:000002">
    <property type="entry name" value="DNA gyrase subunit B"/>
    <property type="match status" value="1"/>
</dbReference>
<keyword evidence="8" id="KW-0238">DNA-binding</keyword>
<dbReference type="GO" id="GO:0003677">
    <property type="term" value="F:DNA binding"/>
    <property type="evidence" value="ECO:0007669"/>
    <property type="project" value="UniProtKB-KW"/>
</dbReference>
<comment type="miscellaneous">
    <text evidence="11">Few gyrases are as efficient as E.coli at forming negative supercoils. Not all organisms have 2 type II topoisomerases; in organisms with a single type II topoisomerase this enzyme also has to decatenate newly replicated chromosomes.</text>
</comment>
<dbReference type="SMART" id="SM00387">
    <property type="entry name" value="HATPase_c"/>
    <property type="match status" value="1"/>
</dbReference>
<evidence type="ECO:0000256" key="8">
    <source>
        <dbReference type="ARBA" id="ARBA00023125"/>
    </source>
</evidence>
<dbReference type="KEGG" id="hor:Hore_11740"/>
<keyword evidence="5 11" id="KW-0067">ATP-binding</keyword>
<dbReference type="GO" id="GO:0006261">
    <property type="term" value="P:DNA-templated DNA replication"/>
    <property type="evidence" value="ECO:0007669"/>
    <property type="project" value="UniProtKB-UniRule"/>
</dbReference>
<evidence type="ECO:0000259" key="12">
    <source>
        <dbReference type="PROSITE" id="PS50880"/>
    </source>
</evidence>
<dbReference type="InterPro" id="IPR014721">
    <property type="entry name" value="Ribsml_uS5_D2-typ_fold_subgr"/>
</dbReference>
<dbReference type="InterPro" id="IPR013506">
    <property type="entry name" value="Topo_IIA_bsu_dom2"/>
</dbReference>
<dbReference type="Gene3D" id="3.30.565.10">
    <property type="entry name" value="Histidine kinase-like ATPase, C-terminal domain"/>
    <property type="match status" value="1"/>
</dbReference>
<dbReference type="InterPro" id="IPR003594">
    <property type="entry name" value="HATPase_dom"/>
</dbReference>
<comment type="cofactor">
    <cofactor evidence="11">
        <name>Mg(2+)</name>
        <dbReference type="ChEBI" id="CHEBI:18420"/>
    </cofactor>
    <cofactor evidence="11">
        <name>Mn(2+)</name>
        <dbReference type="ChEBI" id="CHEBI:29035"/>
    </cofactor>
    <cofactor evidence="11">
        <name>Ca(2+)</name>
        <dbReference type="ChEBI" id="CHEBI:29108"/>
    </cofactor>
    <text evidence="11">Binds two Mg(2+) per subunit. The magnesium ions form salt bridges with both the protein and the DNA. Can also accept other divalent metal cations, such as Mn(2+) or Ca(2+).</text>
</comment>
<keyword evidence="9 11" id="KW-0413">Isomerase</keyword>
<dbReference type="InterPro" id="IPR013759">
    <property type="entry name" value="Topo_IIA_B_C"/>
</dbReference>
<dbReference type="InterPro" id="IPR006171">
    <property type="entry name" value="TOPRIM_dom"/>
</dbReference>
<dbReference type="HOGENOM" id="CLU_006146_1_2_9"/>
<comment type="subunit">
    <text evidence="10">Heterotetramer composed of ParC and ParE.</text>
</comment>
<keyword evidence="7 11" id="KW-0799">Topoisomerase</keyword>
<dbReference type="FunFam" id="3.30.565.10:FF:000002">
    <property type="entry name" value="DNA gyrase subunit B"/>
    <property type="match status" value="1"/>
</dbReference>
<dbReference type="GO" id="GO:0005524">
    <property type="term" value="F:ATP binding"/>
    <property type="evidence" value="ECO:0007669"/>
    <property type="project" value="UniProtKB-UniRule"/>
</dbReference>
<dbReference type="InterPro" id="IPR013760">
    <property type="entry name" value="Topo_IIA-like_dom_sf"/>
</dbReference>
<dbReference type="CDD" id="cd00822">
    <property type="entry name" value="TopoII_Trans_DNA_gyrase"/>
    <property type="match status" value="1"/>
</dbReference>
<dbReference type="PROSITE" id="PS00177">
    <property type="entry name" value="TOPOISOMERASE_II"/>
    <property type="match status" value="1"/>
</dbReference>
<dbReference type="SMART" id="SM00433">
    <property type="entry name" value="TOP2c"/>
    <property type="match status" value="1"/>
</dbReference>
<sequence length="637" mass="72316">MSLFEGAVYGAEQIEILKGLEAVRKRPGMYIGSTGIRGLHHLVWEVVDNSIDEYLAGYGDKIEVTINEDNSITVEDWGRGIPAEEHPETGLPAAQVVMTTLHAGGKFNNNSYKVSGGLHGVGISVVNALSEWLELTTYWNGNEYYQRYERGYPKTKFQKLGTSNRNGTIISFKPDPEIFDVTEFKYETLAHRLQESAFLNKELSLILIDKRSDKTKKEVFQYDGGIKAFVEYLNKNRQVINEDIIYTEKENGDYYIEVALQYNEGYNERIFSYANNINTVDGGYHLTGFKTALTKAINNFAKQNNLLKQSDPTLTGNDVREGLTAVVNVKLPNPQFEGQTKSKLGNSEIRSIVESNIYDYLSLYLDSNPEVGKKIVDKAIQAIRARQASKKARELTRRKNALNSHSLPGKLADCASRKPEKSELFLVEGDSAGGSAKQGRNRHFQAILPLKGKIMNVERARLDKILSNNEIATIISALGTGIGQEFNIDKLRYHKIIIMTDADVDGAHIATLLLTLFYRYMPELIKEGYIYIAQPPLYKVSWKKNIRYLYTDKELESLKRELENKSYSIQRYKGLGEMNPRQLWETTMNPETRKLLRIEIDDEIEADEIFTRLMGSNASLRREFIISNADMVDELDI</sequence>
<evidence type="ECO:0000256" key="1">
    <source>
        <dbReference type="ARBA" id="ARBA00000185"/>
    </source>
</evidence>
<dbReference type="EC" id="5.6.2.2" evidence="11"/>
<dbReference type="Pfam" id="PF01751">
    <property type="entry name" value="Toprim"/>
    <property type="match status" value="1"/>
</dbReference>
<evidence type="ECO:0000256" key="10">
    <source>
        <dbReference type="ARBA" id="ARBA00063644"/>
    </source>
</evidence>
<dbReference type="AlphaFoldDB" id="B8CXA5"/>
<dbReference type="Proteomes" id="UP000000719">
    <property type="component" value="Chromosome"/>
</dbReference>
<evidence type="ECO:0000256" key="7">
    <source>
        <dbReference type="ARBA" id="ARBA00023029"/>
    </source>
</evidence>
<dbReference type="SUPFAM" id="SSF56719">
    <property type="entry name" value="Type II DNA topoisomerase"/>
    <property type="match status" value="1"/>
</dbReference>
<keyword evidence="3 11" id="KW-0479">Metal-binding</keyword>